<comment type="caution">
    <text evidence="2">The sequence shown here is derived from an EMBL/GenBank/DDBJ whole genome shotgun (WGS) entry which is preliminary data.</text>
</comment>
<dbReference type="PANTHER" id="PTHR10622">
    <property type="entry name" value="HET DOMAIN-CONTAINING PROTEIN"/>
    <property type="match status" value="1"/>
</dbReference>
<evidence type="ECO:0000313" key="3">
    <source>
        <dbReference type="Proteomes" id="UP001194468"/>
    </source>
</evidence>
<organism evidence="2 3">
    <name type="scientific">Boletus edulis BED1</name>
    <dbReference type="NCBI Taxonomy" id="1328754"/>
    <lineage>
        <taxon>Eukaryota</taxon>
        <taxon>Fungi</taxon>
        <taxon>Dikarya</taxon>
        <taxon>Basidiomycota</taxon>
        <taxon>Agaricomycotina</taxon>
        <taxon>Agaricomycetes</taxon>
        <taxon>Agaricomycetidae</taxon>
        <taxon>Boletales</taxon>
        <taxon>Boletineae</taxon>
        <taxon>Boletaceae</taxon>
        <taxon>Boletoideae</taxon>
        <taxon>Boletus</taxon>
    </lineage>
</organism>
<protein>
    <submittedName>
        <fullName evidence="2">Heterokaryon incompatibility protein-domain-containing protein</fullName>
    </submittedName>
</protein>
<dbReference type="InterPro" id="IPR010730">
    <property type="entry name" value="HET"/>
</dbReference>
<proteinExistence type="predicted"/>
<gene>
    <name evidence="2" type="ORF">L210DRAFT_3345103</name>
</gene>
<feature type="non-terminal residue" evidence="2">
    <location>
        <position position="239"/>
    </location>
</feature>
<reference evidence="2" key="2">
    <citation type="journal article" date="2020" name="Nat. Commun.">
        <title>Large-scale genome sequencing of mycorrhizal fungi provides insights into the early evolution of symbiotic traits.</title>
        <authorList>
            <person name="Miyauchi S."/>
            <person name="Kiss E."/>
            <person name="Kuo A."/>
            <person name="Drula E."/>
            <person name="Kohler A."/>
            <person name="Sanchez-Garcia M."/>
            <person name="Morin E."/>
            <person name="Andreopoulos B."/>
            <person name="Barry K.W."/>
            <person name="Bonito G."/>
            <person name="Buee M."/>
            <person name="Carver A."/>
            <person name="Chen C."/>
            <person name="Cichocki N."/>
            <person name="Clum A."/>
            <person name="Culley D."/>
            <person name="Crous P.W."/>
            <person name="Fauchery L."/>
            <person name="Girlanda M."/>
            <person name="Hayes R.D."/>
            <person name="Keri Z."/>
            <person name="LaButti K."/>
            <person name="Lipzen A."/>
            <person name="Lombard V."/>
            <person name="Magnuson J."/>
            <person name="Maillard F."/>
            <person name="Murat C."/>
            <person name="Nolan M."/>
            <person name="Ohm R.A."/>
            <person name="Pangilinan J."/>
            <person name="Pereira M.F."/>
            <person name="Perotto S."/>
            <person name="Peter M."/>
            <person name="Pfister S."/>
            <person name="Riley R."/>
            <person name="Sitrit Y."/>
            <person name="Stielow J.B."/>
            <person name="Szollosi G."/>
            <person name="Zifcakova L."/>
            <person name="Stursova M."/>
            <person name="Spatafora J.W."/>
            <person name="Tedersoo L."/>
            <person name="Vaario L.M."/>
            <person name="Yamada A."/>
            <person name="Yan M."/>
            <person name="Wang P."/>
            <person name="Xu J."/>
            <person name="Bruns T."/>
            <person name="Baldrian P."/>
            <person name="Vilgalys R."/>
            <person name="Dunand C."/>
            <person name="Henrissat B."/>
            <person name="Grigoriev I.V."/>
            <person name="Hibbett D."/>
            <person name="Nagy L.G."/>
            <person name="Martin F.M."/>
        </authorList>
    </citation>
    <scope>NUCLEOTIDE SEQUENCE</scope>
    <source>
        <strain evidence="2">BED1</strain>
    </source>
</reference>
<dbReference type="Proteomes" id="UP001194468">
    <property type="component" value="Unassembled WGS sequence"/>
</dbReference>
<dbReference type="EMBL" id="WHUW01000015">
    <property type="protein sequence ID" value="KAF8438957.1"/>
    <property type="molecule type" value="Genomic_DNA"/>
</dbReference>
<evidence type="ECO:0000313" key="2">
    <source>
        <dbReference type="EMBL" id="KAF8438957.1"/>
    </source>
</evidence>
<feature type="domain" description="Heterokaryon incompatibility" evidence="1">
    <location>
        <begin position="21"/>
        <end position="111"/>
    </location>
</feature>
<keyword evidence="3" id="KW-1185">Reference proteome</keyword>
<evidence type="ECO:0000259" key="1">
    <source>
        <dbReference type="Pfam" id="PF06985"/>
    </source>
</evidence>
<accession>A0AAD4GEW3</accession>
<dbReference type="AlphaFoldDB" id="A0AAD4GEW3"/>
<name>A0AAD4GEW3_BOLED</name>
<sequence>MRLLNSRSQQLELLYRDPPRYAIVSHRWGDESEEALFTDIGDQVRTQSKGKGYEKIQGSCAQARQDGLGYVWLDTCCIDRSSSSELSEAINSMYKWYNESAVCYAYLHDVSDPSRFTESDWFTRGWTLQELIAPKRLKFFTKDWTLIGTREALIDPIAERTGISHEILRSSRIPPEVTISQKMVWARERETSKVEDRAYSLLGILGVNMVPVYGIDNGAFEDLQHRIIAKCADQTLFAW</sequence>
<reference evidence="2" key="1">
    <citation type="submission" date="2019-10" db="EMBL/GenBank/DDBJ databases">
        <authorList>
            <consortium name="DOE Joint Genome Institute"/>
            <person name="Kuo A."/>
            <person name="Miyauchi S."/>
            <person name="Kiss E."/>
            <person name="Drula E."/>
            <person name="Kohler A."/>
            <person name="Sanchez-Garcia M."/>
            <person name="Andreopoulos B."/>
            <person name="Barry K.W."/>
            <person name="Bonito G."/>
            <person name="Buee M."/>
            <person name="Carver A."/>
            <person name="Chen C."/>
            <person name="Cichocki N."/>
            <person name="Clum A."/>
            <person name="Culley D."/>
            <person name="Crous P.W."/>
            <person name="Fauchery L."/>
            <person name="Girlanda M."/>
            <person name="Hayes R."/>
            <person name="Keri Z."/>
            <person name="LaButti K."/>
            <person name="Lipzen A."/>
            <person name="Lombard V."/>
            <person name="Magnuson J."/>
            <person name="Maillard F."/>
            <person name="Morin E."/>
            <person name="Murat C."/>
            <person name="Nolan M."/>
            <person name="Ohm R."/>
            <person name="Pangilinan J."/>
            <person name="Pereira M."/>
            <person name="Perotto S."/>
            <person name="Peter M."/>
            <person name="Riley R."/>
            <person name="Sitrit Y."/>
            <person name="Stielow B."/>
            <person name="Szollosi G."/>
            <person name="Zifcakova L."/>
            <person name="Stursova M."/>
            <person name="Spatafora J.W."/>
            <person name="Tedersoo L."/>
            <person name="Vaario L.-M."/>
            <person name="Yamada A."/>
            <person name="Yan M."/>
            <person name="Wang P."/>
            <person name="Xu J."/>
            <person name="Bruns T."/>
            <person name="Baldrian P."/>
            <person name="Vilgalys R."/>
            <person name="Henrissat B."/>
            <person name="Grigoriev I.V."/>
            <person name="Hibbett D."/>
            <person name="Nagy L.G."/>
            <person name="Martin F.M."/>
        </authorList>
    </citation>
    <scope>NUCLEOTIDE SEQUENCE</scope>
    <source>
        <strain evidence="2">BED1</strain>
    </source>
</reference>
<dbReference type="Pfam" id="PF06985">
    <property type="entry name" value="HET"/>
    <property type="match status" value="1"/>
</dbReference>
<dbReference type="PANTHER" id="PTHR10622:SF10">
    <property type="entry name" value="HET DOMAIN-CONTAINING PROTEIN"/>
    <property type="match status" value="1"/>
</dbReference>